<dbReference type="EC" id="4.2.1.1" evidence="2"/>
<evidence type="ECO:0000313" key="9">
    <source>
        <dbReference type="Proteomes" id="UP000051733"/>
    </source>
</evidence>
<keyword evidence="5" id="KW-0456">Lyase</keyword>
<evidence type="ECO:0000256" key="4">
    <source>
        <dbReference type="ARBA" id="ARBA00022833"/>
    </source>
</evidence>
<dbReference type="PANTHER" id="PTHR18952">
    <property type="entry name" value="CARBONIC ANHYDRASE"/>
    <property type="match status" value="1"/>
</dbReference>
<dbReference type="InterPro" id="IPR041891">
    <property type="entry name" value="Alpha_CA_prokaryot-like"/>
</dbReference>
<dbReference type="PROSITE" id="PS51144">
    <property type="entry name" value="ALPHA_CA_2"/>
    <property type="match status" value="1"/>
</dbReference>
<dbReference type="CDD" id="cd03124">
    <property type="entry name" value="alpha_CA_prokaryotic_like"/>
    <property type="match status" value="1"/>
</dbReference>
<dbReference type="PANTHER" id="PTHR18952:SF265">
    <property type="entry name" value="CARBONIC ANHYDRASE"/>
    <property type="match status" value="1"/>
</dbReference>
<dbReference type="SUPFAM" id="SSF51069">
    <property type="entry name" value="Carbonic anhydrase"/>
    <property type="match status" value="1"/>
</dbReference>
<evidence type="ECO:0000256" key="5">
    <source>
        <dbReference type="ARBA" id="ARBA00023239"/>
    </source>
</evidence>
<dbReference type="Proteomes" id="UP000051733">
    <property type="component" value="Unassembled WGS sequence"/>
</dbReference>
<dbReference type="InterPro" id="IPR036398">
    <property type="entry name" value="CA_dom_sf"/>
</dbReference>
<comment type="caution">
    <text evidence="8">The sequence shown here is derived from an EMBL/GenBank/DDBJ whole genome shotgun (WGS) entry which is preliminary data.</text>
</comment>
<dbReference type="InterPro" id="IPR023561">
    <property type="entry name" value="Carbonic_anhydrase_a-class"/>
</dbReference>
<keyword evidence="3" id="KW-0479">Metal-binding</keyword>
<evidence type="ECO:0000256" key="3">
    <source>
        <dbReference type="ARBA" id="ARBA00022723"/>
    </source>
</evidence>
<evidence type="ECO:0000259" key="7">
    <source>
        <dbReference type="PROSITE" id="PS51144"/>
    </source>
</evidence>
<comment type="catalytic activity">
    <reaction evidence="6">
        <text>hydrogencarbonate + H(+) = CO2 + H2O</text>
        <dbReference type="Rhea" id="RHEA:10748"/>
        <dbReference type="ChEBI" id="CHEBI:15377"/>
        <dbReference type="ChEBI" id="CHEBI:15378"/>
        <dbReference type="ChEBI" id="CHEBI:16526"/>
        <dbReference type="ChEBI" id="CHEBI:17544"/>
        <dbReference type="EC" id="4.2.1.1"/>
    </reaction>
</comment>
<dbReference type="Gene3D" id="3.10.200.10">
    <property type="entry name" value="Alpha carbonic anhydrase"/>
    <property type="match status" value="1"/>
</dbReference>
<sequence length="216" mass="24340">MRVMLDYTKQEQWKNGFGQQQSPVPLNTATAQAAVANHLLVWQNDIEGVSLSDKEINFQMNGHGHAVLEQRPYQFQQLHFHAPAEHVIDDDQAAMEWHFVFQDAAGQLAVVARVAHIGAPDPVFEQLLTQFKPHETVTLKQLLDVHAELPATGPVLRYLGSLTTPPLTEGVRWYVAQTPLSVSKGQLARYHQLFEHPNNRHLQALNGRPVLQTKLN</sequence>
<dbReference type="Pfam" id="PF00194">
    <property type="entry name" value="Carb_anhydrase"/>
    <property type="match status" value="1"/>
</dbReference>
<evidence type="ECO:0000313" key="8">
    <source>
        <dbReference type="EMBL" id="KRM61613.1"/>
    </source>
</evidence>
<evidence type="ECO:0000256" key="6">
    <source>
        <dbReference type="ARBA" id="ARBA00048348"/>
    </source>
</evidence>
<organism evidence="8 9">
    <name type="scientific">Paucilactobacillus vaccinostercus DSM 20634</name>
    <dbReference type="NCBI Taxonomy" id="1423813"/>
    <lineage>
        <taxon>Bacteria</taxon>
        <taxon>Bacillati</taxon>
        <taxon>Bacillota</taxon>
        <taxon>Bacilli</taxon>
        <taxon>Lactobacillales</taxon>
        <taxon>Lactobacillaceae</taxon>
        <taxon>Paucilactobacillus</taxon>
    </lineage>
</organism>
<dbReference type="InterPro" id="IPR001148">
    <property type="entry name" value="CA_dom"/>
</dbReference>
<keyword evidence="4" id="KW-0862">Zinc</keyword>
<protein>
    <recommendedName>
        <fullName evidence="2">carbonic anhydrase</fullName>
        <ecNumber evidence="2">4.2.1.1</ecNumber>
    </recommendedName>
</protein>
<dbReference type="SMART" id="SM01057">
    <property type="entry name" value="Carb_anhydrase"/>
    <property type="match status" value="1"/>
</dbReference>
<keyword evidence="9" id="KW-1185">Reference proteome</keyword>
<dbReference type="AlphaFoldDB" id="A0A0R2A3M4"/>
<accession>A0A0R2A3M4</accession>
<dbReference type="GO" id="GO:0008270">
    <property type="term" value="F:zinc ion binding"/>
    <property type="evidence" value="ECO:0007669"/>
    <property type="project" value="InterPro"/>
</dbReference>
<reference evidence="8 9" key="1">
    <citation type="journal article" date="2015" name="Genome Announc.">
        <title>Expanding the biotechnology potential of lactobacilli through comparative genomics of 213 strains and associated genera.</title>
        <authorList>
            <person name="Sun Z."/>
            <person name="Harris H.M."/>
            <person name="McCann A."/>
            <person name="Guo C."/>
            <person name="Argimon S."/>
            <person name="Zhang W."/>
            <person name="Yang X."/>
            <person name="Jeffery I.B."/>
            <person name="Cooney J.C."/>
            <person name="Kagawa T.F."/>
            <person name="Liu W."/>
            <person name="Song Y."/>
            <person name="Salvetti E."/>
            <person name="Wrobel A."/>
            <person name="Rasinkangas P."/>
            <person name="Parkhill J."/>
            <person name="Rea M.C."/>
            <person name="O'Sullivan O."/>
            <person name="Ritari J."/>
            <person name="Douillard F.P."/>
            <person name="Paul Ross R."/>
            <person name="Yang R."/>
            <person name="Briner A.E."/>
            <person name="Felis G.E."/>
            <person name="de Vos W.M."/>
            <person name="Barrangou R."/>
            <person name="Klaenhammer T.R."/>
            <person name="Caufield P.W."/>
            <person name="Cui Y."/>
            <person name="Zhang H."/>
            <person name="O'Toole P.W."/>
        </authorList>
    </citation>
    <scope>NUCLEOTIDE SEQUENCE [LARGE SCALE GENOMIC DNA]</scope>
    <source>
        <strain evidence="8 9">DSM 20634</strain>
    </source>
</reference>
<dbReference type="GO" id="GO:0004089">
    <property type="term" value="F:carbonate dehydratase activity"/>
    <property type="evidence" value="ECO:0007669"/>
    <property type="project" value="UniProtKB-EC"/>
</dbReference>
<gene>
    <name evidence="8" type="ORF">FC26_GL001689</name>
</gene>
<feature type="domain" description="Alpha-carbonic anhydrase" evidence="7">
    <location>
        <begin position="3"/>
        <end position="216"/>
    </location>
</feature>
<evidence type="ECO:0000256" key="2">
    <source>
        <dbReference type="ARBA" id="ARBA00012925"/>
    </source>
</evidence>
<name>A0A0R2A3M4_9LACO</name>
<dbReference type="PATRIC" id="fig|1423813.3.peg.1716"/>
<dbReference type="EMBL" id="AYYY01000025">
    <property type="protein sequence ID" value="KRM61613.1"/>
    <property type="molecule type" value="Genomic_DNA"/>
</dbReference>
<evidence type="ECO:0000256" key="1">
    <source>
        <dbReference type="ARBA" id="ARBA00010718"/>
    </source>
</evidence>
<comment type="similarity">
    <text evidence="1">Belongs to the alpha-carbonic anhydrase family.</text>
</comment>
<dbReference type="STRING" id="1423813.FC26_GL001689"/>
<proteinExistence type="inferred from homology"/>